<evidence type="ECO:0000256" key="1">
    <source>
        <dbReference type="ARBA" id="ARBA00006484"/>
    </source>
</evidence>
<dbReference type="Proteomes" id="UP001202827">
    <property type="component" value="Unassembled WGS sequence"/>
</dbReference>
<comment type="caution">
    <text evidence="3">The sequence shown here is derived from an EMBL/GenBank/DDBJ whole genome shotgun (WGS) entry which is preliminary data.</text>
</comment>
<dbReference type="InterPro" id="IPR002347">
    <property type="entry name" value="SDR_fam"/>
</dbReference>
<protein>
    <submittedName>
        <fullName evidence="3">SDR family oxidoreductase</fullName>
    </submittedName>
</protein>
<dbReference type="InterPro" id="IPR036291">
    <property type="entry name" value="NAD(P)-bd_dom_sf"/>
</dbReference>
<dbReference type="SUPFAM" id="SSF51735">
    <property type="entry name" value="NAD(P)-binding Rossmann-fold domains"/>
    <property type="match status" value="1"/>
</dbReference>
<dbReference type="PRINTS" id="PR00080">
    <property type="entry name" value="SDRFAMILY"/>
</dbReference>
<comment type="similarity">
    <text evidence="1 2">Belongs to the short-chain dehydrogenases/reductases (SDR) family.</text>
</comment>
<dbReference type="PANTHER" id="PTHR42879">
    <property type="entry name" value="3-OXOACYL-(ACYL-CARRIER-PROTEIN) REDUCTASE"/>
    <property type="match status" value="1"/>
</dbReference>
<dbReference type="RefSeq" id="WP_248684609.1">
    <property type="nucleotide sequence ID" value="NZ_JALPRY010000025.1"/>
</dbReference>
<dbReference type="PRINTS" id="PR00081">
    <property type="entry name" value="GDHRDH"/>
</dbReference>
<evidence type="ECO:0000313" key="3">
    <source>
        <dbReference type="EMBL" id="MCK8782293.1"/>
    </source>
</evidence>
<reference evidence="3 4" key="1">
    <citation type="submission" date="2022-04" db="EMBL/GenBank/DDBJ databases">
        <title>Rhizobium coralii sp. nov., isolated from coral Turbinaria peltata.</title>
        <authorList>
            <person name="Sun H."/>
        </authorList>
    </citation>
    <scope>NUCLEOTIDE SEQUENCE [LARGE SCALE GENOMIC DNA]</scope>
    <source>
        <strain evidence="3 4">NTR19</strain>
    </source>
</reference>
<evidence type="ECO:0000313" key="4">
    <source>
        <dbReference type="Proteomes" id="UP001202827"/>
    </source>
</evidence>
<keyword evidence="4" id="KW-1185">Reference proteome</keyword>
<name>A0ABT0IWN1_9HYPH</name>
<dbReference type="EMBL" id="JALPRY010000025">
    <property type="protein sequence ID" value="MCK8782293.1"/>
    <property type="molecule type" value="Genomic_DNA"/>
</dbReference>
<dbReference type="CDD" id="cd05233">
    <property type="entry name" value="SDR_c"/>
    <property type="match status" value="1"/>
</dbReference>
<gene>
    <name evidence="3" type="ORF">M0654_20140</name>
</gene>
<dbReference type="Gene3D" id="3.40.50.720">
    <property type="entry name" value="NAD(P)-binding Rossmann-like Domain"/>
    <property type="match status" value="1"/>
</dbReference>
<sequence>MNTSSLATQLFSLQGRRALVTGAGRGIGSAIASGLASFGADVIIHDLTAERCVSTCHAIQADGGTCSTIGLDLGEPDAGQKLIETAGPIDILIINASAQINGEIQTIDDEDFSTQVAVNLRSTVKMLQACLPQMAAKGWGRVVSIGSINQSRPKPIVTMYAATKAAQHNIIQSLARQYARQGVLLNTLAPGLIDTDRNAERRDADPDGWSNYVENLNFMGRAGAAQELVGAAVFLSSEACSFMTGETIYMTGGF</sequence>
<accession>A0ABT0IWN1</accession>
<proteinExistence type="inferred from homology"/>
<organism evidence="3 4">
    <name type="scientific">Neorhizobium turbinariae</name>
    <dbReference type="NCBI Taxonomy" id="2937795"/>
    <lineage>
        <taxon>Bacteria</taxon>
        <taxon>Pseudomonadati</taxon>
        <taxon>Pseudomonadota</taxon>
        <taxon>Alphaproteobacteria</taxon>
        <taxon>Hyphomicrobiales</taxon>
        <taxon>Rhizobiaceae</taxon>
        <taxon>Rhizobium/Agrobacterium group</taxon>
        <taxon>Neorhizobium</taxon>
    </lineage>
</organism>
<dbReference type="Pfam" id="PF00106">
    <property type="entry name" value="adh_short"/>
    <property type="match status" value="1"/>
</dbReference>
<evidence type="ECO:0000256" key="2">
    <source>
        <dbReference type="RuleBase" id="RU000363"/>
    </source>
</evidence>
<dbReference type="InterPro" id="IPR050259">
    <property type="entry name" value="SDR"/>
</dbReference>